<dbReference type="Gene3D" id="1.10.150.280">
    <property type="entry name" value="AF1531-like domain"/>
    <property type="match status" value="1"/>
</dbReference>
<dbReference type="PANTHER" id="PTHR21180:SF32">
    <property type="entry name" value="ENDONUCLEASE_EXONUCLEASE_PHOSPHATASE FAMILY DOMAIN-CONTAINING PROTEIN 1"/>
    <property type="match status" value="1"/>
</dbReference>
<feature type="transmembrane region" description="Helical" evidence="1">
    <location>
        <begin position="20"/>
        <end position="38"/>
    </location>
</feature>
<name>A0ABS9KTZ2_9BACT</name>
<protein>
    <submittedName>
        <fullName evidence="2">Helix-hairpin-helix domain-containing protein</fullName>
    </submittedName>
</protein>
<dbReference type="Proteomes" id="UP001165367">
    <property type="component" value="Unassembled WGS sequence"/>
</dbReference>
<evidence type="ECO:0000313" key="3">
    <source>
        <dbReference type="Proteomes" id="UP001165367"/>
    </source>
</evidence>
<dbReference type="RefSeq" id="WP_237873973.1">
    <property type="nucleotide sequence ID" value="NZ_JAKLTR010000010.1"/>
</dbReference>
<organism evidence="2 3">
    <name type="scientific">Terrimonas ginsenosidimutans</name>
    <dbReference type="NCBI Taxonomy" id="2908004"/>
    <lineage>
        <taxon>Bacteria</taxon>
        <taxon>Pseudomonadati</taxon>
        <taxon>Bacteroidota</taxon>
        <taxon>Chitinophagia</taxon>
        <taxon>Chitinophagales</taxon>
        <taxon>Chitinophagaceae</taxon>
        <taxon>Terrimonas</taxon>
    </lineage>
</organism>
<keyword evidence="1" id="KW-0812">Transmembrane</keyword>
<gene>
    <name evidence="2" type="ORF">LZZ85_15985</name>
</gene>
<keyword evidence="1" id="KW-1133">Transmembrane helix</keyword>
<accession>A0ABS9KTZ2</accession>
<evidence type="ECO:0000313" key="2">
    <source>
        <dbReference type="EMBL" id="MCG2615801.1"/>
    </source>
</evidence>
<sequence>MKTKQNFGDYLQFSKKDRIAIIIIASILLTAFLLPSLLEHSASLPESKVPRDTAWIAALKKLERPAAVTGLYERNEENSNGKYNAQPLADRYNNGHQAELFIFDPNTLDKAGWARLGVREKTIGTIHKYLEKGGKFRQAGDLRKIYGLQPDQIERLIPYIRISSAHPSPILPGAETSRERDNFRGSRSIRPVDINKGDSLAFESLPGIGPVLASRIIRFREKLGGFFSIVQVRETFGISDSLFSVIKPYLQISELDLLQKIDINSIDLNGLRKHPYIKYDVATAIINYRTQHGMFTSAEKLKHVLAIDEVLYEKLIPYFNFSQ</sequence>
<dbReference type="Pfam" id="PF12836">
    <property type="entry name" value="HHH_3"/>
    <property type="match status" value="2"/>
</dbReference>
<dbReference type="InterPro" id="IPR010994">
    <property type="entry name" value="RuvA_2-like"/>
</dbReference>
<dbReference type="SUPFAM" id="SSF47781">
    <property type="entry name" value="RuvA domain 2-like"/>
    <property type="match status" value="3"/>
</dbReference>
<dbReference type="EMBL" id="JAKLTR010000010">
    <property type="protein sequence ID" value="MCG2615801.1"/>
    <property type="molecule type" value="Genomic_DNA"/>
</dbReference>
<comment type="caution">
    <text evidence="2">The sequence shown here is derived from an EMBL/GenBank/DDBJ whole genome shotgun (WGS) entry which is preliminary data.</text>
</comment>
<proteinExistence type="predicted"/>
<dbReference type="Gene3D" id="1.10.150.320">
    <property type="entry name" value="Photosystem II 12 kDa extrinsic protein"/>
    <property type="match status" value="1"/>
</dbReference>
<keyword evidence="1" id="KW-0472">Membrane</keyword>
<reference evidence="2" key="1">
    <citation type="submission" date="2022-01" db="EMBL/GenBank/DDBJ databases">
        <authorList>
            <person name="Jo J.-H."/>
            <person name="Im W.-T."/>
        </authorList>
    </citation>
    <scope>NUCLEOTIDE SEQUENCE</scope>
    <source>
        <strain evidence="2">NA20</strain>
    </source>
</reference>
<dbReference type="InterPro" id="IPR051675">
    <property type="entry name" value="Endo/Exo/Phosphatase_dom_1"/>
</dbReference>
<keyword evidence="3" id="KW-1185">Reference proteome</keyword>
<evidence type="ECO:0000256" key="1">
    <source>
        <dbReference type="SAM" id="Phobius"/>
    </source>
</evidence>
<dbReference type="PANTHER" id="PTHR21180">
    <property type="entry name" value="ENDONUCLEASE/EXONUCLEASE/PHOSPHATASE FAMILY DOMAIN-CONTAINING PROTEIN 1"/>
    <property type="match status" value="1"/>
</dbReference>